<feature type="domain" description="Glycosyltransferase 2-like" evidence="1">
    <location>
        <begin position="5"/>
        <end position="119"/>
    </location>
</feature>
<dbReference type="SUPFAM" id="SSF53335">
    <property type="entry name" value="S-adenosyl-L-methionine-dependent methyltransferases"/>
    <property type="match status" value="1"/>
</dbReference>
<reference evidence="2 3" key="1">
    <citation type="submission" date="2024-01" db="EMBL/GenBank/DDBJ databases">
        <title>The diversity of rhizobia nodulating Mimosa spp. in eleven states of Brazil covering several biomes is determined by host plant, location, and edaphic factors.</title>
        <authorList>
            <person name="Rouws L."/>
            <person name="Barauna A."/>
            <person name="Beukes C."/>
            <person name="De Faria S.M."/>
            <person name="Gross E."/>
            <person name="Dos Reis Junior F.B."/>
            <person name="Simon M."/>
            <person name="Maluk M."/>
            <person name="Odee D.W."/>
            <person name="Kenicer G."/>
            <person name="Young J.P.W."/>
            <person name="Reis V.M."/>
            <person name="Zilli J."/>
            <person name="James E.K."/>
        </authorList>
    </citation>
    <scope>NUCLEOTIDE SEQUENCE [LARGE SCALE GENOMIC DNA]</scope>
    <source>
        <strain evidence="2 3">JPY77</strain>
    </source>
</reference>
<dbReference type="EC" id="2.4.-.-" evidence="2"/>
<dbReference type="RefSeq" id="WP_201648859.1">
    <property type="nucleotide sequence ID" value="NZ_CAJHCS010000003.1"/>
</dbReference>
<dbReference type="PANTHER" id="PTHR22916:SF3">
    <property type="entry name" value="UDP-GLCNAC:BETAGAL BETA-1,3-N-ACETYLGLUCOSAMINYLTRANSFERASE-LIKE PROTEIN 1"/>
    <property type="match status" value="1"/>
</dbReference>
<dbReference type="PANTHER" id="PTHR22916">
    <property type="entry name" value="GLYCOSYLTRANSFERASE"/>
    <property type="match status" value="1"/>
</dbReference>
<dbReference type="GO" id="GO:0016757">
    <property type="term" value="F:glycosyltransferase activity"/>
    <property type="evidence" value="ECO:0007669"/>
    <property type="project" value="UniProtKB-KW"/>
</dbReference>
<organism evidence="2 3">
    <name type="scientific">Paraburkholderia sabiae</name>
    <dbReference type="NCBI Taxonomy" id="273251"/>
    <lineage>
        <taxon>Bacteria</taxon>
        <taxon>Pseudomonadati</taxon>
        <taxon>Pseudomonadota</taxon>
        <taxon>Betaproteobacteria</taxon>
        <taxon>Burkholderiales</taxon>
        <taxon>Burkholderiaceae</taxon>
        <taxon>Paraburkholderia</taxon>
    </lineage>
</organism>
<proteinExistence type="predicted"/>
<keyword evidence="2" id="KW-0328">Glycosyltransferase</keyword>
<sequence length="567" mass="62832">MATVSILIPAYKPQYLARAIISARNQTFTDIEILVGDDTPDGKLEGIVKSMDDPRVQYFHHGFQKGTRNILALWERAQGKYIKFLFDDDALLPTSVEALVAALQANPDSVLAFHERVYVDADDKVTSAPPRLLDDGKTARVDRAFLVQNMVGLLNNFVGEPSNVMLDRERFDPAQLFHYRSQRLDFLGDVATYLNASEQAPIVAVGGYLSAFRRHADQASNQFSPHISAGLYEWELLARSEAAAGNLSGVALEGVKRQLAQLYAMWAIRLPEIARLAANLDELIQRDPSELLDSSQFQTDLAHARQALGARIAARRKAAAAPSAEKFCAVCETPVSSWIPHPDVNGNREFMQQMGAVGSTLENHLCPNCNCNDRERHLWLYFGRTRILNDIGQKRILHIAPEAGIEQRLRALAPLEYVAGDLSPKKPDHRAINVERIGFPDGYFDLIICNHVLEHVDSPDKALAEFARCLAPGGHLVAQTPYSPLIKHTFELTLPPSQPFATHYFGQNDHVRLFGTDLPGRIRAAGLDGDLYPHTTVLGDIDPAACGCNEREPFFLFAKGQAPVFVN</sequence>
<evidence type="ECO:0000259" key="1">
    <source>
        <dbReference type="Pfam" id="PF00535"/>
    </source>
</evidence>
<accession>A0ABU9Q5H5</accession>
<dbReference type="InterPro" id="IPR029063">
    <property type="entry name" value="SAM-dependent_MTases_sf"/>
</dbReference>
<dbReference type="Pfam" id="PF13489">
    <property type="entry name" value="Methyltransf_23"/>
    <property type="match status" value="1"/>
</dbReference>
<dbReference type="Proteomes" id="UP001494588">
    <property type="component" value="Unassembled WGS sequence"/>
</dbReference>
<dbReference type="EMBL" id="JAZHGC010000002">
    <property type="protein sequence ID" value="MEM5284575.1"/>
    <property type="molecule type" value="Genomic_DNA"/>
</dbReference>
<keyword evidence="2" id="KW-0808">Transferase</keyword>
<dbReference type="Gene3D" id="3.40.50.150">
    <property type="entry name" value="Vaccinia Virus protein VP39"/>
    <property type="match status" value="1"/>
</dbReference>
<gene>
    <name evidence="2" type="ORF">V4C55_02590</name>
</gene>
<keyword evidence="3" id="KW-1185">Reference proteome</keyword>
<dbReference type="Gene3D" id="3.90.550.10">
    <property type="entry name" value="Spore Coat Polysaccharide Biosynthesis Protein SpsA, Chain A"/>
    <property type="match status" value="1"/>
</dbReference>
<evidence type="ECO:0000313" key="2">
    <source>
        <dbReference type="EMBL" id="MEM5284575.1"/>
    </source>
</evidence>
<protein>
    <submittedName>
        <fullName evidence="2">Glycosyltransferase</fullName>
        <ecNumber evidence="2">2.4.-.-</ecNumber>
    </submittedName>
</protein>
<name>A0ABU9Q5H5_9BURK</name>
<dbReference type="SUPFAM" id="SSF53448">
    <property type="entry name" value="Nucleotide-diphospho-sugar transferases"/>
    <property type="match status" value="1"/>
</dbReference>
<dbReference type="Pfam" id="PF00535">
    <property type="entry name" value="Glycos_transf_2"/>
    <property type="match status" value="1"/>
</dbReference>
<dbReference type="InterPro" id="IPR001173">
    <property type="entry name" value="Glyco_trans_2-like"/>
</dbReference>
<comment type="caution">
    <text evidence="2">The sequence shown here is derived from an EMBL/GenBank/DDBJ whole genome shotgun (WGS) entry which is preliminary data.</text>
</comment>
<dbReference type="InterPro" id="IPR029044">
    <property type="entry name" value="Nucleotide-diphossugar_trans"/>
</dbReference>
<evidence type="ECO:0000313" key="3">
    <source>
        <dbReference type="Proteomes" id="UP001494588"/>
    </source>
</evidence>
<dbReference type="CDD" id="cd00761">
    <property type="entry name" value="Glyco_tranf_GTA_type"/>
    <property type="match status" value="1"/>
</dbReference>
<dbReference type="CDD" id="cd02440">
    <property type="entry name" value="AdoMet_MTases"/>
    <property type="match status" value="1"/>
</dbReference>